<feature type="compositionally biased region" description="Gly residues" evidence="1">
    <location>
        <begin position="37"/>
        <end position="53"/>
    </location>
</feature>
<organism evidence="3 4">
    <name type="scientific">Gemmobacter denitrificans</name>
    <dbReference type="NCBI Taxonomy" id="3123040"/>
    <lineage>
        <taxon>Bacteria</taxon>
        <taxon>Pseudomonadati</taxon>
        <taxon>Pseudomonadota</taxon>
        <taxon>Alphaproteobacteria</taxon>
        <taxon>Rhodobacterales</taxon>
        <taxon>Paracoccaceae</taxon>
        <taxon>Gemmobacter</taxon>
    </lineage>
</organism>
<evidence type="ECO:0000313" key="3">
    <source>
        <dbReference type="EMBL" id="MEH7829383.1"/>
    </source>
</evidence>
<keyword evidence="2" id="KW-0812">Transmembrane</keyword>
<keyword evidence="4" id="KW-1185">Reference proteome</keyword>
<dbReference type="Proteomes" id="UP001431963">
    <property type="component" value="Unassembled WGS sequence"/>
</dbReference>
<keyword evidence="2" id="KW-0472">Membrane</keyword>
<comment type="caution">
    <text evidence="3">The sequence shown here is derived from an EMBL/GenBank/DDBJ whole genome shotgun (WGS) entry which is preliminary data.</text>
</comment>
<gene>
    <name evidence="3" type="ORF">V6590_14600</name>
</gene>
<reference evidence="3" key="1">
    <citation type="submission" date="2024-02" db="EMBL/GenBank/DDBJ databases">
        <title>Genome sequences of strain Gemmobacter sp. JM10B15.</title>
        <authorList>
            <person name="Zhang M."/>
        </authorList>
    </citation>
    <scope>NUCLEOTIDE SEQUENCE</scope>
    <source>
        <strain evidence="3">JM10B15</strain>
    </source>
</reference>
<evidence type="ECO:0000313" key="4">
    <source>
        <dbReference type="Proteomes" id="UP001431963"/>
    </source>
</evidence>
<proteinExistence type="predicted"/>
<evidence type="ECO:0000256" key="2">
    <source>
        <dbReference type="SAM" id="Phobius"/>
    </source>
</evidence>
<feature type="transmembrane region" description="Helical" evidence="2">
    <location>
        <begin position="6"/>
        <end position="23"/>
    </location>
</feature>
<keyword evidence="2" id="KW-1133">Transmembrane helix</keyword>
<evidence type="ECO:0000256" key="1">
    <source>
        <dbReference type="SAM" id="MobiDB-lite"/>
    </source>
</evidence>
<feature type="region of interest" description="Disordered" evidence="1">
    <location>
        <begin position="31"/>
        <end position="53"/>
    </location>
</feature>
<accession>A0ABU8BXF2</accession>
<sequence>MLEFIHWLGAIGLGLIAVRYYALKHGLPGIEPPSPGGPGGAGCDDGGGDGGGD</sequence>
<name>A0ABU8BXF2_9RHOB</name>
<dbReference type="RefSeq" id="WP_335424362.1">
    <property type="nucleotide sequence ID" value="NZ_JBALHR010000009.1"/>
</dbReference>
<dbReference type="EMBL" id="JBALHR010000009">
    <property type="protein sequence ID" value="MEH7829383.1"/>
    <property type="molecule type" value="Genomic_DNA"/>
</dbReference>
<protein>
    <submittedName>
        <fullName evidence="3">Uncharacterized protein</fullName>
    </submittedName>
</protein>